<name>A0ACC6TG78_9MICC</name>
<proteinExistence type="predicted"/>
<dbReference type="EMBL" id="JBEPNJ010000008">
    <property type="protein sequence ID" value="MET3772709.1"/>
    <property type="molecule type" value="Genomic_DNA"/>
</dbReference>
<organism evidence="1 2">
    <name type="scientific">Arthrobacter nitrophenolicus</name>
    <dbReference type="NCBI Taxonomy" id="683150"/>
    <lineage>
        <taxon>Bacteria</taxon>
        <taxon>Bacillati</taxon>
        <taxon>Actinomycetota</taxon>
        <taxon>Actinomycetes</taxon>
        <taxon>Micrococcales</taxon>
        <taxon>Micrococcaceae</taxon>
        <taxon>Arthrobacter</taxon>
    </lineage>
</organism>
<dbReference type="Proteomes" id="UP001549207">
    <property type="component" value="Unassembled WGS sequence"/>
</dbReference>
<accession>A0ACC6TG78</accession>
<evidence type="ECO:0000313" key="1">
    <source>
        <dbReference type="EMBL" id="MET3772709.1"/>
    </source>
</evidence>
<reference evidence="1" key="1">
    <citation type="submission" date="2024-06" db="EMBL/GenBank/DDBJ databases">
        <title>Genomic Encyclopedia of Type Strains, Phase IV (KMG-IV): sequencing the most valuable type-strain genomes for metagenomic binning, comparative biology and taxonomic classification.</title>
        <authorList>
            <person name="Goeker M."/>
        </authorList>
    </citation>
    <scope>NUCLEOTIDE SEQUENCE</scope>
    <source>
        <strain evidence="1">SJCon</strain>
    </source>
</reference>
<keyword evidence="2" id="KW-1185">Reference proteome</keyword>
<protein>
    <submittedName>
        <fullName evidence="1">Uncharacterized protein</fullName>
    </submittedName>
</protein>
<evidence type="ECO:0000313" key="2">
    <source>
        <dbReference type="Proteomes" id="UP001549207"/>
    </source>
</evidence>
<comment type="caution">
    <text evidence="1">The sequence shown here is derived from an EMBL/GenBank/DDBJ whole genome shotgun (WGS) entry which is preliminary data.</text>
</comment>
<gene>
    <name evidence="1" type="ORF">ABIC98_002364</name>
</gene>
<sequence length="89" mass="9299">MARPARAGSMPAAEPAKETRCTGMVEVRVREPQEASAALADAVRMVEEAANRYGTGIMVTEVGEGSYVVRAHPAVPHGLVRQQGNGAAP</sequence>